<organism evidence="2">
    <name type="scientific">Mustela putorius furo</name>
    <name type="common">European domestic ferret</name>
    <name type="synonym">Mustela furo</name>
    <dbReference type="NCBI Taxonomy" id="9669"/>
    <lineage>
        <taxon>Eukaryota</taxon>
        <taxon>Metazoa</taxon>
        <taxon>Chordata</taxon>
        <taxon>Craniata</taxon>
        <taxon>Vertebrata</taxon>
        <taxon>Euteleostomi</taxon>
        <taxon>Mammalia</taxon>
        <taxon>Eutheria</taxon>
        <taxon>Laurasiatheria</taxon>
        <taxon>Carnivora</taxon>
        <taxon>Caniformia</taxon>
        <taxon>Musteloidea</taxon>
        <taxon>Mustelidae</taxon>
        <taxon>Mustelinae</taxon>
        <taxon>Mustela</taxon>
    </lineage>
</organism>
<accession>M3XS91</accession>
<dbReference type="AlphaFoldDB" id="M3XS91"/>
<feature type="region of interest" description="Disordered" evidence="1">
    <location>
        <begin position="64"/>
        <end position="115"/>
    </location>
</feature>
<protein>
    <submittedName>
        <fullName evidence="2">Uncharacterized protein</fullName>
    </submittedName>
</protein>
<feature type="compositionally biased region" description="Basic and acidic residues" evidence="1">
    <location>
        <begin position="1"/>
        <end position="13"/>
    </location>
</feature>
<dbReference type="Ensembl" id="ENSMPUT00000001981.1">
    <property type="protein sequence ID" value="ENSMPUP00000001941.1"/>
    <property type="gene ID" value="ENSMPUG00000001959.1"/>
</dbReference>
<evidence type="ECO:0000313" key="2">
    <source>
        <dbReference type="Ensembl" id="ENSMPUP00000001941.1"/>
    </source>
</evidence>
<name>M3XS91_MUSPF</name>
<dbReference type="HOGENOM" id="CLU_2108227_0_0_1"/>
<feature type="region of interest" description="Disordered" evidence="1">
    <location>
        <begin position="1"/>
        <end position="52"/>
    </location>
</feature>
<proteinExistence type="predicted"/>
<feature type="compositionally biased region" description="Gly residues" evidence="1">
    <location>
        <begin position="16"/>
        <end position="31"/>
    </location>
</feature>
<evidence type="ECO:0000256" key="1">
    <source>
        <dbReference type="SAM" id="MobiDB-lite"/>
    </source>
</evidence>
<sequence length="115" mass="12047">MREPGKSSRDARGGKRAGVGGGGARGPGGGWTANDGRPCPARYPGPRGPRRACEKWKAGAAASRSALSYRGDAEASGCSPRAGPEDFLPSGGRKGTDGRYSSNCPWKLTYEQHRR</sequence>
<dbReference type="InParanoid" id="M3XS91"/>
<reference evidence="2" key="1">
    <citation type="submission" date="2024-06" db="UniProtKB">
        <authorList>
            <consortium name="Ensembl"/>
        </authorList>
    </citation>
    <scope>IDENTIFICATION</scope>
</reference>
<dbReference type="EMBL" id="AEYP01075282">
    <property type="status" value="NOT_ANNOTATED_CDS"/>
    <property type="molecule type" value="Genomic_DNA"/>
</dbReference>